<protein>
    <submittedName>
        <fullName evidence="2">GCN5 family acetyltransferase</fullName>
    </submittedName>
</protein>
<dbReference type="InterPro" id="IPR000182">
    <property type="entry name" value="GNAT_dom"/>
</dbReference>
<name>A0A383RCK4_PAEAL</name>
<dbReference type="SUPFAM" id="SSF55729">
    <property type="entry name" value="Acyl-CoA N-acyltransferases (Nat)"/>
    <property type="match status" value="1"/>
</dbReference>
<feature type="domain" description="N-acetyltransferase" evidence="1">
    <location>
        <begin position="2"/>
        <end position="156"/>
    </location>
</feature>
<evidence type="ECO:0000313" key="2">
    <source>
        <dbReference type="EMBL" id="SYX84845.1"/>
    </source>
</evidence>
<sequence length="374" mass="41848">MATIRMLQALDYDAAAKLSDDVFRNEKQMSMAHSFSYLFSPITAHSFGAFEEEELLAHMGLLPSVVRIGRSRLPVFSLGSVCTSEAARGKGFGTDLLHKVQDHVASTGGVMMFVSGGRSLYTRNRCYPFGQTQIYTVTADANITEEAGVTARVLTENDCFAWYELAQQREAAFDLSLWDMHGLEHGGAFASCVMMKPKVYVLERKGHITAYIYILFPSAKQQDAAPRVYEYGGAAEEVVYLLQLVMKQKQITAAQLYVPWQETEVSTCLRGYSSEEEPNQGTLYVPSMERLFRYMQNWWSDQGALAAHIQVTELEGGNVRLEYPDTASVELTESQLFSLLFDPKATDILPPAWPSAEQLKITIPLPYTIGLFYV</sequence>
<dbReference type="Proteomes" id="UP000304148">
    <property type="component" value="Chromosome"/>
</dbReference>
<dbReference type="CDD" id="cd04301">
    <property type="entry name" value="NAT_SF"/>
    <property type="match status" value="1"/>
</dbReference>
<reference evidence="3" key="1">
    <citation type="submission" date="2018-08" db="EMBL/GenBank/DDBJ databases">
        <authorList>
            <person name="Chevrot R."/>
        </authorList>
    </citation>
    <scope>NUCLEOTIDE SEQUENCE [LARGE SCALE GENOMIC DNA]</scope>
</reference>
<dbReference type="Pfam" id="PF13527">
    <property type="entry name" value="Acetyltransf_9"/>
    <property type="match status" value="1"/>
</dbReference>
<accession>A0A383RCK4</accession>
<dbReference type="EMBL" id="LS992241">
    <property type="protein sequence ID" value="SYX84845.1"/>
    <property type="molecule type" value="Genomic_DNA"/>
</dbReference>
<gene>
    <name evidence="2" type="ORF">PBLR_13267</name>
</gene>
<dbReference type="PROSITE" id="PS51186">
    <property type="entry name" value="GNAT"/>
    <property type="match status" value="1"/>
</dbReference>
<evidence type="ECO:0000259" key="1">
    <source>
        <dbReference type="PROSITE" id="PS51186"/>
    </source>
</evidence>
<proteinExistence type="predicted"/>
<dbReference type="RefSeq" id="WP_138186638.1">
    <property type="nucleotide sequence ID" value="NZ_LS992241.1"/>
</dbReference>
<dbReference type="AlphaFoldDB" id="A0A383RCK4"/>
<dbReference type="Gene3D" id="3.40.630.30">
    <property type="match status" value="1"/>
</dbReference>
<organism evidence="2 3">
    <name type="scientific">Paenibacillus alvei</name>
    <name type="common">Bacillus alvei</name>
    <dbReference type="NCBI Taxonomy" id="44250"/>
    <lineage>
        <taxon>Bacteria</taxon>
        <taxon>Bacillati</taxon>
        <taxon>Bacillota</taxon>
        <taxon>Bacilli</taxon>
        <taxon>Bacillales</taxon>
        <taxon>Paenibacillaceae</taxon>
        <taxon>Paenibacillus</taxon>
    </lineage>
</organism>
<keyword evidence="2" id="KW-0808">Transferase</keyword>
<dbReference type="GO" id="GO:0016747">
    <property type="term" value="F:acyltransferase activity, transferring groups other than amino-acyl groups"/>
    <property type="evidence" value="ECO:0007669"/>
    <property type="project" value="InterPro"/>
</dbReference>
<dbReference type="InterPro" id="IPR016181">
    <property type="entry name" value="Acyl_CoA_acyltransferase"/>
</dbReference>
<evidence type="ECO:0000313" key="3">
    <source>
        <dbReference type="Proteomes" id="UP000304148"/>
    </source>
</evidence>